<feature type="transmembrane region" description="Helical" evidence="1">
    <location>
        <begin position="38"/>
        <end position="58"/>
    </location>
</feature>
<protein>
    <recommendedName>
        <fullName evidence="4">DUF4175 domain-containing protein</fullName>
    </recommendedName>
</protein>
<reference evidence="3" key="1">
    <citation type="submission" date="2016-10" db="EMBL/GenBank/DDBJ databases">
        <authorList>
            <person name="Varghese N."/>
            <person name="Submissions S."/>
        </authorList>
    </citation>
    <scope>NUCLEOTIDE SEQUENCE [LARGE SCALE GENOMIC DNA]</scope>
    <source>
        <strain evidence="3">2SM5</strain>
    </source>
</reference>
<keyword evidence="3" id="KW-1185">Reference proteome</keyword>
<sequence length="62" mass="6764">MKTIKNSPMQIWFWPILFGLISAAGLLVALIGDGWHDVISWMALGLVAAASIWLGLVAKRQS</sequence>
<dbReference type="OrthoDB" id="8968524at2"/>
<feature type="transmembrane region" description="Helical" evidence="1">
    <location>
        <begin position="12"/>
        <end position="32"/>
    </location>
</feature>
<evidence type="ECO:0000313" key="3">
    <source>
        <dbReference type="Proteomes" id="UP000243426"/>
    </source>
</evidence>
<proteinExistence type="predicted"/>
<accession>A0A1H1MDX0</accession>
<evidence type="ECO:0000256" key="1">
    <source>
        <dbReference type="SAM" id="Phobius"/>
    </source>
</evidence>
<dbReference type="STRING" id="797277.SAMN05216198_0585"/>
<keyword evidence="1" id="KW-1133">Transmembrane helix</keyword>
<organism evidence="2 3">
    <name type="scientific">Halopseudomonas litoralis</name>
    <dbReference type="NCBI Taxonomy" id="797277"/>
    <lineage>
        <taxon>Bacteria</taxon>
        <taxon>Pseudomonadati</taxon>
        <taxon>Pseudomonadota</taxon>
        <taxon>Gammaproteobacteria</taxon>
        <taxon>Pseudomonadales</taxon>
        <taxon>Pseudomonadaceae</taxon>
        <taxon>Halopseudomonas</taxon>
    </lineage>
</organism>
<dbReference type="Proteomes" id="UP000243426">
    <property type="component" value="Chromosome I"/>
</dbReference>
<dbReference type="EMBL" id="LT629748">
    <property type="protein sequence ID" value="SDR84782.1"/>
    <property type="molecule type" value="Genomic_DNA"/>
</dbReference>
<keyword evidence="1" id="KW-0812">Transmembrane</keyword>
<evidence type="ECO:0000313" key="2">
    <source>
        <dbReference type="EMBL" id="SDR84782.1"/>
    </source>
</evidence>
<keyword evidence="1" id="KW-0472">Membrane</keyword>
<dbReference type="AlphaFoldDB" id="A0A1H1MDX0"/>
<gene>
    <name evidence="2" type="ORF">SAMN05216198_0585</name>
</gene>
<name>A0A1H1MDX0_9GAMM</name>
<evidence type="ECO:0008006" key="4">
    <source>
        <dbReference type="Google" id="ProtNLM"/>
    </source>
</evidence>